<protein>
    <recommendedName>
        <fullName evidence="5">PROP1-like PPR domain-containing protein</fullName>
    </recommendedName>
</protein>
<dbReference type="GO" id="GO:0043024">
    <property type="term" value="F:ribosomal small subunit binding"/>
    <property type="evidence" value="ECO:0007669"/>
    <property type="project" value="InterPro"/>
</dbReference>
<dbReference type="InterPro" id="IPR011990">
    <property type="entry name" value="TPR-like_helical_dom_sf"/>
</dbReference>
<dbReference type="Pfam" id="PF17177">
    <property type="entry name" value="PPR_long"/>
    <property type="match status" value="1"/>
</dbReference>
<keyword evidence="7" id="KW-1185">Reference proteome</keyword>
<dbReference type="InterPro" id="IPR033443">
    <property type="entry name" value="PROP1-like_PPR_dom"/>
</dbReference>
<dbReference type="GO" id="GO:0005739">
    <property type="term" value="C:mitochondrion"/>
    <property type="evidence" value="ECO:0007669"/>
    <property type="project" value="UniProtKB-SubCell"/>
</dbReference>
<dbReference type="InterPro" id="IPR037387">
    <property type="entry name" value="PTCD3"/>
</dbReference>
<dbReference type="AlphaFoldDB" id="A0AAV6TP65"/>
<reference evidence="6 7" key="1">
    <citation type="journal article" date="2022" name="Nat. Ecol. Evol.">
        <title>A masculinizing supergene underlies an exaggerated male reproductive morph in a spider.</title>
        <authorList>
            <person name="Hendrickx F."/>
            <person name="De Corte Z."/>
            <person name="Sonet G."/>
            <person name="Van Belleghem S.M."/>
            <person name="Kostlbacher S."/>
            <person name="Vangestel C."/>
        </authorList>
    </citation>
    <scope>NUCLEOTIDE SEQUENCE [LARGE SCALE GENOMIC DNA]</scope>
    <source>
        <strain evidence="6">W744_W776</strain>
    </source>
</reference>
<dbReference type="EMBL" id="JAFNEN010001597">
    <property type="protein sequence ID" value="KAG8173617.1"/>
    <property type="molecule type" value="Genomic_DNA"/>
</dbReference>
<feature type="domain" description="PROP1-like PPR" evidence="5">
    <location>
        <begin position="138"/>
        <end position="265"/>
    </location>
</feature>
<evidence type="ECO:0000256" key="2">
    <source>
        <dbReference type="ARBA" id="ARBA00022737"/>
    </source>
</evidence>
<keyword evidence="3" id="KW-0809">Transit peptide</keyword>
<accession>A0AAV6TP65</accession>
<organism evidence="6 7">
    <name type="scientific">Oedothorax gibbosus</name>
    <dbReference type="NCBI Taxonomy" id="931172"/>
    <lineage>
        <taxon>Eukaryota</taxon>
        <taxon>Metazoa</taxon>
        <taxon>Ecdysozoa</taxon>
        <taxon>Arthropoda</taxon>
        <taxon>Chelicerata</taxon>
        <taxon>Arachnida</taxon>
        <taxon>Araneae</taxon>
        <taxon>Araneomorphae</taxon>
        <taxon>Entelegynae</taxon>
        <taxon>Araneoidea</taxon>
        <taxon>Linyphiidae</taxon>
        <taxon>Erigoninae</taxon>
        <taxon>Oedothorax</taxon>
    </lineage>
</organism>
<dbReference type="InterPro" id="IPR055063">
    <property type="entry name" value="Rib_mS39_PPR"/>
</dbReference>
<dbReference type="GO" id="GO:0032543">
    <property type="term" value="P:mitochondrial translation"/>
    <property type="evidence" value="ECO:0007669"/>
    <property type="project" value="InterPro"/>
</dbReference>
<evidence type="ECO:0000259" key="5">
    <source>
        <dbReference type="Pfam" id="PF17177"/>
    </source>
</evidence>
<keyword evidence="2" id="KW-0677">Repeat</keyword>
<evidence type="ECO:0000313" key="7">
    <source>
        <dbReference type="Proteomes" id="UP000827092"/>
    </source>
</evidence>
<evidence type="ECO:0000256" key="1">
    <source>
        <dbReference type="ARBA" id="ARBA00004173"/>
    </source>
</evidence>
<proteinExistence type="predicted"/>
<evidence type="ECO:0000313" key="6">
    <source>
        <dbReference type="EMBL" id="KAG8173617.1"/>
    </source>
</evidence>
<dbReference type="Pfam" id="PF22330">
    <property type="entry name" value="Rib_mS39_PPR"/>
    <property type="match status" value="1"/>
</dbReference>
<dbReference type="Proteomes" id="UP000827092">
    <property type="component" value="Unassembled WGS sequence"/>
</dbReference>
<evidence type="ECO:0000256" key="4">
    <source>
        <dbReference type="ARBA" id="ARBA00023128"/>
    </source>
</evidence>
<name>A0AAV6TP65_9ARAC</name>
<dbReference type="GO" id="GO:0019843">
    <property type="term" value="F:rRNA binding"/>
    <property type="evidence" value="ECO:0007669"/>
    <property type="project" value="InterPro"/>
</dbReference>
<dbReference type="Gene3D" id="1.25.40.10">
    <property type="entry name" value="Tetratricopeptide repeat domain"/>
    <property type="match status" value="1"/>
</dbReference>
<dbReference type="PANTHER" id="PTHR16276">
    <property type="entry name" value="PENTATRICOPEPTIDE REPEAT DOMAIN-CONTAINING PROTEIN 3"/>
    <property type="match status" value="1"/>
</dbReference>
<comment type="subcellular location">
    <subcellularLocation>
        <location evidence="1">Mitochondrion</location>
    </subcellularLocation>
</comment>
<feature type="non-terminal residue" evidence="6">
    <location>
        <position position="1"/>
    </location>
</feature>
<evidence type="ECO:0000256" key="3">
    <source>
        <dbReference type="ARBA" id="ARBA00022946"/>
    </source>
</evidence>
<comment type="caution">
    <text evidence="6">The sequence shown here is derived from an EMBL/GenBank/DDBJ whole genome shotgun (WGS) entry which is preliminary data.</text>
</comment>
<gene>
    <name evidence="6" type="ORF">JTE90_015256</name>
</gene>
<dbReference type="PANTHER" id="PTHR16276:SF1">
    <property type="entry name" value="SMALL RIBOSOMAL SUBUNIT PROTEIN MS39"/>
    <property type="match status" value="1"/>
</dbReference>
<sequence length="437" mass="50993">RSFALSKESGKKAARYFLEKYPEYFKCHESVPHIKAFHPPVIYTEENKKGIAVNQGVKQDLLQLLCYYNSEQPASEEYYEERFFARMDESVRKWKANGMAEKLFEEMEKDNLAYSTMIAGTSKLFTQISHIFYLSVLDSDRALTLYDEMKEKGFPGTLEAYNHFITLIPIMKEDFATRWEFVTRMLSTMIADGIHPDLHTMNAVLAVLSRTARWRKSLHLSLRVLSEMKRLNIEPSLGSYYYILLLHCSFDFKNANILYDIMNEIENKEHTIRHPSDVNFFSSAMEVCWKGVGDKTLCHRIHNLLEYKNNCKLLGNAFSESQYFKALFKCLCDTEEIDQLMEVYDKYVPNSYTPEPGVTLSVVQAIHFAGAYQYLPKMCSDVLFFEQTDREKILQVLMEAAGCIKHEEQVQNNLVQMVWNIIQKLKVREELKKLSLE</sequence>
<keyword evidence="4" id="KW-0496">Mitochondrion</keyword>